<dbReference type="SUPFAM" id="SSF48230">
    <property type="entry name" value="Chondroitin AC/alginate lyase"/>
    <property type="match status" value="1"/>
</dbReference>
<dbReference type="KEGG" id="vsp:VS_1246"/>
<dbReference type="InterPro" id="IPR008929">
    <property type="entry name" value="Chondroitin_lyas"/>
</dbReference>
<evidence type="ECO:0000313" key="7">
    <source>
        <dbReference type="EMBL" id="CAV18382.1"/>
    </source>
</evidence>
<organism evidence="7 8">
    <name type="scientific">Vibrio atlanticus (strain LGP32)</name>
    <name type="common">Vibrio splendidus (strain Mel32)</name>
    <dbReference type="NCBI Taxonomy" id="575788"/>
    <lineage>
        <taxon>Bacteria</taxon>
        <taxon>Pseudomonadati</taxon>
        <taxon>Pseudomonadota</taxon>
        <taxon>Gammaproteobacteria</taxon>
        <taxon>Vibrionales</taxon>
        <taxon>Vibrionaceae</taxon>
        <taxon>Vibrio</taxon>
    </lineage>
</organism>
<dbReference type="InterPro" id="IPR012480">
    <property type="entry name" value="Hepar_II_III_C"/>
</dbReference>
<gene>
    <name evidence="7" type="ordered locus">VS_1246</name>
</gene>
<dbReference type="Pfam" id="PF05426">
    <property type="entry name" value="Alginate_lyase"/>
    <property type="match status" value="1"/>
</dbReference>
<dbReference type="HOGENOM" id="CLU_022650_0_0_6"/>
<dbReference type="GO" id="GO:0042597">
    <property type="term" value="C:periplasmic space"/>
    <property type="evidence" value="ECO:0007669"/>
    <property type="project" value="UniProtKB-SubCell"/>
</dbReference>
<dbReference type="STRING" id="575788.VS_1246"/>
<protein>
    <submittedName>
        <fullName evidence="7">Uncharacterized protein</fullName>
    </submittedName>
</protein>
<proteinExistence type="predicted"/>
<evidence type="ECO:0000256" key="4">
    <source>
        <dbReference type="ARBA" id="ARBA00023239"/>
    </source>
</evidence>
<sequence length="736" mass="82868">MTKNMTTKPVLLTEAEIEQLHLEVGRSSLMGKTIAANAKDLEAFMCLPIDVPGHGEAGGYEHNRHKQNYTYMNLAGRMFLITKEQKYADFVTELLEEYADKYLTFDYHVQKNTNPTGRLFHQILNEHCWLMFSSLAYSCVASTLTQEQRDNIESRIFEPMLEMFTVKYAHDFDRIHNHGIWAVAAVGICGLALGKREYLEMSVYGIDRNDTGGFLAQISQLFAPSGYYMEGPYYHRYAIRPTCVFAEVIHRHMPEVDIYNYKGGVIGNTVQAMLATAYPNGEFPALNDASRTMGITDMGVQVAVSVYSKHYSSENGVDQNILGMAKIQDAVWMHPCGLELSKAYEAASVEKEIGMPFWPSVELNEGPEGHNGAQGFIRMQDKKGDVSQLVMNYGQHGMGHGNFDTLGISFFNRGQEVLREYGFCRWVNVEPKFGGRYLDENKSYARQTIAHNAVTIDEKCQNNFDVERADSVHGLPHFFKVEDEKINGMSAFANDHYQGFDMQRSVFMLNLEELESPLLLDLYRLDSTKGGEGEHQYDYSHQYAGQIVRTNFEYQANKELNTLGSDFGYQHLWNVASGEVKGTALVSWLQNNTYYTWLGATSNDNAEVVFTRTGANDPSFNLRSEPAFILRSKGETTLFASVLETHGYFNEEFEQSVNARGVVKDIKVVAHTNAGSVVEITTEKSNVTVMISNQLGATESTEHKVELNGKVYSWTGFYSVETILNPELASTAEQGK</sequence>
<keyword evidence="4" id="KW-0456">Lyase</keyword>
<dbReference type="CAZy" id="PL17">
    <property type="family name" value="Polysaccharide Lyase Family 17"/>
</dbReference>
<comment type="subcellular location">
    <subcellularLocation>
        <location evidence="1">Periplasm</location>
    </subcellularLocation>
</comment>
<dbReference type="eggNOG" id="ENOG502Z7XC">
    <property type="taxonomic scope" value="Bacteria"/>
</dbReference>
<evidence type="ECO:0000313" key="8">
    <source>
        <dbReference type="Proteomes" id="UP000009100"/>
    </source>
</evidence>
<dbReference type="EMBL" id="FM954972">
    <property type="protein sequence ID" value="CAV18382.1"/>
    <property type="molecule type" value="Genomic_DNA"/>
</dbReference>
<accession>B7VN35</accession>
<dbReference type="Pfam" id="PF07940">
    <property type="entry name" value="Hepar_II_III_C"/>
    <property type="match status" value="1"/>
</dbReference>
<evidence type="ECO:0000256" key="3">
    <source>
        <dbReference type="ARBA" id="ARBA00022764"/>
    </source>
</evidence>
<evidence type="ECO:0000259" key="6">
    <source>
        <dbReference type="Pfam" id="PF07940"/>
    </source>
</evidence>
<dbReference type="Gene3D" id="1.50.10.100">
    <property type="entry name" value="Chondroitin AC/alginate lyase"/>
    <property type="match status" value="1"/>
</dbReference>
<dbReference type="GO" id="GO:0016829">
    <property type="term" value="F:lyase activity"/>
    <property type="evidence" value="ECO:0007669"/>
    <property type="project" value="UniProtKB-KW"/>
</dbReference>
<dbReference type="PANTHER" id="PTHR39210">
    <property type="entry name" value="HEPARIN-SULFATE LYASE"/>
    <property type="match status" value="1"/>
</dbReference>
<name>B7VN35_VIBA3</name>
<dbReference type="InterPro" id="IPR008397">
    <property type="entry name" value="Alginate_lyase_dom"/>
</dbReference>
<evidence type="ECO:0000256" key="1">
    <source>
        <dbReference type="ARBA" id="ARBA00004418"/>
    </source>
</evidence>
<dbReference type="Gene3D" id="2.70.98.70">
    <property type="match status" value="1"/>
</dbReference>
<evidence type="ECO:0000259" key="5">
    <source>
        <dbReference type="Pfam" id="PF05426"/>
    </source>
</evidence>
<dbReference type="PANTHER" id="PTHR39210:SF1">
    <property type="entry name" value="HEPARIN-SULFATE LYASE"/>
    <property type="match status" value="1"/>
</dbReference>
<dbReference type="Proteomes" id="UP000009100">
    <property type="component" value="Chromosome 1"/>
</dbReference>
<feature type="domain" description="Heparinase II/III-like C-terminal" evidence="6">
    <location>
        <begin position="375"/>
        <end position="636"/>
    </location>
</feature>
<dbReference type="AlphaFoldDB" id="B7VN35"/>
<reference evidence="7 8" key="1">
    <citation type="submission" date="2009-02" db="EMBL/GenBank/DDBJ databases">
        <title>Vibrio splendidus str. LGP32 complete genome.</title>
        <authorList>
            <person name="Mazel D."/>
            <person name="Le Roux F."/>
        </authorList>
    </citation>
    <scope>NUCLEOTIDE SEQUENCE [LARGE SCALE GENOMIC DNA]</scope>
    <source>
        <strain evidence="7 8">LGP32</strain>
    </source>
</reference>
<keyword evidence="2" id="KW-0732">Signal</keyword>
<evidence type="ECO:0000256" key="2">
    <source>
        <dbReference type="ARBA" id="ARBA00022729"/>
    </source>
</evidence>
<keyword evidence="3" id="KW-0574">Periplasm</keyword>
<feature type="domain" description="Alginate lyase" evidence="5">
    <location>
        <begin position="73"/>
        <end position="276"/>
    </location>
</feature>